<feature type="binding site" evidence="11">
    <location>
        <begin position="150"/>
        <end position="153"/>
    </location>
    <ligand>
        <name>substrate</name>
    </ligand>
</feature>
<dbReference type="InterPro" id="IPR001732">
    <property type="entry name" value="UDP-Glc/GDP-Man_DH_N"/>
</dbReference>
<comment type="pathway">
    <text evidence="1">Nucleotide-sugar biosynthesis; UDP-alpha-D-glucuronate biosynthesis; UDP-alpha-D-glucuronate from UDP-alpha-D-glucose: step 1/1.</text>
</comment>
<feature type="binding site" evidence="11">
    <location>
        <position position="322"/>
    </location>
    <ligand>
        <name>substrate</name>
    </ligand>
</feature>
<evidence type="ECO:0000256" key="3">
    <source>
        <dbReference type="ARBA" id="ARBA00012954"/>
    </source>
</evidence>
<feature type="binding site" evidence="12">
    <location>
        <position position="121"/>
    </location>
    <ligand>
        <name>NAD(+)</name>
        <dbReference type="ChEBI" id="CHEBI:57540"/>
    </ligand>
</feature>
<dbReference type="PIRSF" id="PIRSF000124">
    <property type="entry name" value="UDPglc_GDPman_dh"/>
    <property type="match status" value="1"/>
</dbReference>
<dbReference type="Gene3D" id="3.40.50.720">
    <property type="entry name" value="NAD(P)-binding Rossmann-like Domain"/>
    <property type="match status" value="2"/>
</dbReference>
<organism evidence="14 15">
    <name type="scientific">Candidatus Abyssobacteria bacterium SURF_17</name>
    <dbReference type="NCBI Taxonomy" id="2093361"/>
    <lineage>
        <taxon>Bacteria</taxon>
        <taxon>Pseudomonadati</taxon>
        <taxon>Candidatus Hydrogenedentota</taxon>
        <taxon>Candidatus Abyssobacteria</taxon>
    </lineage>
</organism>
<feature type="binding site" evidence="12">
    <location>
        <position position="86"/>
    </location>
    <ligand>
        <name>NAD(+)</name>
        <dbReference type="ChEBI" id="CHEBI:57540"/>
    </ligand>
</feature>
<evidence type="ECO:0000313" key="14">
    <source>
        <dbReference type="EMBL" id="RJP70115.1"/>
    </source>
</evidence>
<feature type="binding site" evidence="12">
    <location>
        <position position="153"/>
    </location>
    <ligand>
        <name>NAD(+)</name>
        <dbReference type="ChEBI" id="CHEBI:57540"/>
    </ligand>
</feature>
<feature type="binding site" evidence="12">
    <location>
        <position position="264"/>
    </location>
    <ligand>
        <name>NAD(+)</name>
        <dbReference type="ChEBI" id="CHEBI:57540"/>
    </ligand>
</feature>
<evidence type="ECO:0000256" key="5">
    <source>
        <dbReference type="ARBA" id="ARBA00023002"/>
    </source>
</evidence>
<evidence type="ECO:0000256" key="10">
    <source>
        <dbReference type="PIRSR" id="PIRSR500134-1"/>
    </source>
</evidence>
<feature type="binding site" evidence="11">
    <location>
        <begin position="250"/>
        <end position="254"/>
    </location>
    <ligand>
        <name>substrate</name>
    </ligand>
</feature>
<dbReference type="FunFam" id="1.20.5.100:FF:000001">
    <property type="entry name" value="UDP-glucose 6-dehydrogenase"/>
    <property type="match status" value="1"/>
</dbReference>
<gene>
    <name evidence="14" type="ORF">C4532_09780</name>
</gene>
<dbReference type="InterPro" id="IPR017476">
    <property type="entry name" value="UDP-Glc/GDP-Man"/>
</dbReference>
<comment type="catalytic activity">
    <reaction evidence="7 9">
        <text>UDP-alpha-D-glucose + 2 NAD(+) + H2O = UDP-alpha-D-glucuronate + 2 NADH + 3 H(+)</text>
        <dbReference type="Rhea" id="RHEA:23596"/>
        <dbReference type="ChEBI" id="CHEBI:15377"/>
        <dbReference type="ChEBI" id="CHEBI:15378"/>
        <dbReference type="ChEBI" id="CHEBI:57540"/>
        <dbReference type="ChEBI" id="CHEBI:57945"/>
        <dbReference type="ChEBI" id="CHEBI:58052"/>
        <dbReference type="ChEBI" id="CHEBI:58885"/>
        <dbReference type="EC" id="1.1.1.22"/>
    </reaction>
</comment>
<feature type="binding site" evidence="11">
    <location>
        <position position="205"/>
    </location>
    <ligand>
        <name>substrate</name>
    </ligand>
</feature>
<dbReference type="Gene3D" id="1.20.5.100">
    <property type="entry name" value="Cytochrome c1, transmembrane anchor, C-terminal"/>
    <property type="match status" value="1"/>
</dbReference>
<dbReference type="GO" id="GO:0006065">
    <property type="term" value="P:UDP-glucuronate biosynthetic process"/>
    <property type="evidence" value="ECO:0007669"/>
    <property type="project" value="UniProtKB-UniPathway"/>
</dbReference>
<feature type="binding site" evidence="12">
    <location>
        <position position="30"/>
    </location>
    <ligand>
        <name>NAD(+)</name>
        <dbReference type="ChEBI" id="CHEBI:57540"/>
    </ligand>
</feature>
<feature type="binding site" evidence="12">
    <location>
        <position position="329"/>
    </location>
    <ligand>
        <name>NAD(+)</name>
        <dbReference type="ChEBI" id="CHEBI:57540"/>
    </ligand>
</feature>
<dbReference type="EMBL" id="QZKI01000073">
    <property type="protein sequence ID" value="RJP70115.1"/>
    <property type="molecule type" value="Genomic_DNA"/>
</dbReference>
<accession>A0A419EYR5</accession>
<evidence type="ECO:0000256" key="2">
    <source>
        <dbReference type="ARBA" id="ARBA00006601"/>
    </source>
</evidence>
<protein>
    <recommendedName>
        <fullName evidence="4 9">UDP-glucose 6-dehydrogenase</fullName>
        <ecNumber evidence="3 9">1.1.1.22</ecNumber>
    </recommendedName>
</protein>
<dbReference type="SUPFAM" id="SSF52413">
    <property type="entry name" value="UDP-glucose/GDP-mannose dehydrogenase C-terminal domain"/>
    <property type="match status" value="1"/>
</dbReference>
<keyword evidence="6 9" id="KW-0520">NAD</keyword>
<evidence type="ECO:0000259" key="13">
    <source>
        <dbReference type="SMART" id="SM00984"/>
    </source>
</evidence>
<feature type="domain" description="UDP-glucose/GDP-mannose dehydrogenase C-terminal" evidence="13">
    <location>
        <begin position="315"/>
        <end position="417"/>
    </location>
</feature>
<dbReference type="Pfam" id="PF03721">
    <property type="entry name" value="UDPG_MGDP_dh_N"/>
    <property type="match status" value="1"/>
</dbReference>
<dbReference type="InterPro" id="IPR028357">
    <property type="entry name" value="UDPglc_DH_bac"/>
</dbReference>
<proteinExistence type="inferred from homology"/>
<dbReference type="GO" id="GO:0051287">
    <property type="term" value="F:NAD binding"/>
    <property type="evidence" value="ECO:0007669"/>
    <property type="project" value="InterPro"/>
</dbReference>
<dbReference type="NCBIfam" id="TIGR03026">
    <property type="entry name" value="NDP-sugDHase"/>
    <property type="match status" value="1"/>
</dbReference>
<reference evidence="14 15" key="1">
    <citation type="journal article" date="2017" name="ISME J.">
        <title>Energy and carbon metabolisms in a deep terrestrial subsurface fluid microbial community.</title>
        <authorList>
            <person name="Momper L."/>
            <person name="Jungbluth S.P."/>
            <person name="Lee M.D."/>
            <person name="Amend J.P."/>
        </authorList>
    </citation>
    <scope>NUCLEOTIDE SEQUENCE [LARGE SCALE GENOMIC DNA]</scope>
    <source>
        <strain evidence="14">SURF_17</strain>
    </source>
</reference>
<dbReference type="GO" id="GO:0000271">
    <property type="term" value="P:polysaccharide biosynthetic process"/>
    <property type="evidence" value="ECO:0007669"/>
    <property type="project" value="InterPro"/>
</dbReference>
<evidence type="ECO:0000256" key="9">
    <source>
        <dbReference type="PIRNR" id="PIRNR000124"/>
    </source>
</evidence>
<dbReference type="EC" id="1.1.1.22" evidence="3 9"/>
<evidence type="ECO:0000313" key="15">
    <source>
        <dbReference type="Proteomes" id="UP000285961"/>
    </source>
</evidence>
<comment type="caution">
    <text evidence="14">The sequence shown here is derived from an EMBL/GenBank/DDBJ whole genome shotgun (WGS) entry which is preliminary data.</text>
</comment>
<dbReference type="InterPro" id="IPR008927">
    <property type="entry name" value="6-PGluconate_DH-like_C_sf"/>
</dbReference>
<evidence type="ECO:0000256" key="11">
    <source>
        <dbReference type="PIRSR" id="PIRSR500134-2"/>
    </source>
</evidence>
<dbReference type="GO" id="GO:0003979">
    <property type="term" value="F:UDP-glucose 6-dehydrogenase activity"/>
    <property type="evidence" value="ECO:0007669"/>
    <property type="project" value="UniProtKB-EC"/>
</dbReference>
<comment type="similarity">
    <text evidence="2 9">Belongs to the UDP-glucose/GDP-mannose dehydrogenase family.</text>
</comment>
<dbReference type="PIRSF" id="PIRSF500134">
    <property type="entry name" value="UDPglc_DH_bac"/>
    <property type="match status" value="1"/>
</dbReference>
<evidence type="ECO:0000256" key="6">
    <source>
        <dbReference type="ARBA" id="ARBA00023027"/>
    </source>
</evidence>
<name>A0A419EYR5_9BACT</name>
<dbReference type="Pfam" id="PF03720">
    <property type="entry name" value="UDPG_MGDP_dh_C"/>
    <property type="match status" value="1"/>
</dbReference>
<feature type="active site" description="Nucleophile" evidence="10">
    <location>
        <position position="261"/>
    </location>
</feature>
<evidence type="ECO:0000256" key="12">
    <source>
        <dbReference type="PIRSR" id="PIRSR500134-3"/>
    </source>
</evidence>
<dbReference type="InterPro" id="IPR014026">
    <property type="entry name" value="UDP-Glc/GDP-Man_DH_dimer"/>
</dbReference>
<dbReference type="PANTHER" id="PTHR43750:SF3">
    <property type="entry name" value="UDP-GLUCOSE 6-DEHYDROGENASE TUAD"/>
    <property type="match status" value="1"/>
</dbReference>
<evidence type="ECO:0000256" key="7">
    <source>
        <dbReference type="ARBA" id="ARBA00047473"/>
    </source>
</evidence>
<evidence type="ECO:0000256" key="4">
    <source>
        <dbReference type="ARBA" id="ARBA00015132"/>
    </source>
</evidence>
<comment type="function">
    <text evidence="8">Catalyzes the conversion of UDP-glucose into UDP-glucuronate, one of the precursors of teichuronic acid.</text>
</comment>
<dbReference type="InterPro" id="IPR036220">
    <property type="entry name" value="UDP-Glc/GDP-Man_DH_C_sf"/>
</dbReference>
<evidence type="ECO:0000256" key="1">
    <source>
        <dbReference type="ARBA" id="ARBA00004701"/>
    </source>
</evidence>
<dbReference type="AlphaFoldDB" id="A0A419EYR5"/>
<dbReference type="SMART" id="SM00984">
    <property type="entry name" value="UDPG_MGDP_dh_C"/>
    <property type="match status" value="1"/>
</dbReference>
<dbReference type="Pfam" id="PF00984">
    <property type="entry name" value="UDPG_MGDP_dh"/>
    <property type="match status" value="1"/>
</dbReference>
<feature type="binding site" evidence="12">
    <location>
        <position position="35"/>
    </location>
    <ligand>
        <name>NAD(+)</name>
        <dbReference type="ChEBI" id="CHEBI:57540"/>
    </ligand>
</feature>
<sequence>MNICVIGTGYVGLVTGTCFAEMGNDVICADVDTKKVEMLRRGRSPIYEPGLEELIRRNLHEDRLRFTTDTAEGVRKSLIIFIAVGTPCRDDGSCDLSHVFEAASTITHAMKEYKIVVLKSTVQVGTADKVRELIRSKTSVDFDVVSNPEFLKEGAAIDDFMRPDRVVIGAESARATEIMKELYRPFVRTGKPIIFMDNRSAELTKYAANAMLATRISFINEIANVCECLGANVNSVREGIGSDERIGFPFLFPGVGYGGSCFPKDVKALASAARDCGYEMKVLEAVDAVNTRQKSILVPKIRRHFNGILAGKIIALWGLSFKPRTDDMREAPSISIVNELLSDGVMFQVHDPVALKEAKKIFGRKVEYCEQPYDALEGAHAMVLVTEWAEFRNPDFDRMQSLMAGNAIFDGRNIYNPKILREKGFVYYGIGQ</sequence>
<dbReference type="PANTHER" id="PTHR43750">
    <property type="entry name" value="UDP-GLUCOSE 6-DEHYDROGENASE TUAD"/>
    <property type="match status" value="1"/>
</dbReference>
<dbReference type="Proteomes" id="UP000285961">
    <property type="component" value="Unassembled WGS sequence"/>
</dbReference>
<dbReference type="InterPro" id="IPR036291">
    <property type="entry name" value="NAD(P)-bd_dom_sf"/>
</dbReference>
<dbReference type="InterPro" id="IPR014027">
    <property type="entry name" value="UDP-Glc/GDP-Man_DH_C"/>
</dbReference>
<evidence type="ECO:0000256" key="8">
    <source>
        <dbReference type="ARBA" id="ARBA00053241"/>
    </source>
</evidence>
<feature type="binding site" evidence="11">
    <location>
        <position position="258"/>
    </location>
    <ligand>
        <name>substrate</name>
    </ligand>
</feature>
<dbReference type="UniPathway" id="UPA00038">
    <property type="reaction ID" value="UER00491"/>
</dbReference>
<keyword evidence="5 9" id="KW-0560">Oxidoreductase</keyword>
<dbReference type="SUPFAM" id="SSF51735">
    <property type="entry name" value="NAD(P)-binding Rossmann-fold domains"/>
    <property type="match status" value="1"/>
</dbReference>
<dbReference type="SUPFAM" id="SSF48179">
    <property type="entry name" value="6-phosphogluconate dehydrogenase C-terminal domain-like"/>
    <property type="match status" value="1"/>
</dbReference>